<evidence type="ECO:0000256" key="6">
    <source>
        <dbReference type="SAM" id="MobiDB-lite"/>
    </source>
</evidence>
<keyword evidence="11" id="KW-1185">Reference proteome</keyword>
<feature type="domain" description="Hyphally-regulated cell wall protein N-terminal" evidence="8">
    <location>
        <begin position="11"/>
        <end position="346"/>
    </location>
</feature>
<reference evidence="10 11" key="1">
    <citation type="journal article" date="2009" name="Genome Res.">
        <title>Comparative genomics of the fungal pathogens Candida dubliniensis and Candida albicans.</title>
        <authorList>
            <person name="Jackson A.P."/>
            <person name="Gamble J.A."/>
            <person name="Yeomans T."/>
            <person name="Moran G.P."/>
            <person name="Saunders D."/>
            <person name="Harris D."/>
            <person name="Aslett M."/>
            <person name="Barrell J.F."/>
            <person name="Butler G."/>
            <person name="Citiulo F."/>
            <person name="Coleman D.C."/>
            <person name="de Groot P.W.J."/>
            <person name="Goodwin T.J."/>
            <person name="Quail M.A."/>
            <person name="McQuillan J."/>
            <person name="Munro C.A."/>
            <person name="Pain A."/>
            <person name="Poulter R.T."/>
            <person name="Rajandream M.A."/>
            <person name="Renauld H."/>
            <person name="Spiering M.J."/>
            <person name="Tivey A."/>
            <person name="Gow N.A.R."/>
            <person name="Barrell B."/>
            <person name="Sullivan D.J."/>
            <person name="Berriman M."/>
        </authorList>
    </citation>
    <scope>NUCLEOTIDE SEQUENCE [LARGE SCALE GENOMIC DNA]</scope>
    <source>
        <strain evidence="11">CD36 / ATCC MYA-646 / CBS 7987 / NCPF 3949 / NRRL Y-17841</strain>
    </source>
</reference>
<feature type="compositionally biased region" description="Low complexity" evidence="6">
    <location>
        <begin position="351"/>
        <end position="401"/>
    </location>
</feature>
<accession>B9WH12</accession>
<evidence type="ECO:0000313" key="11">
    <source>
        <dbReference type="Proteomes" id="UP000002605"/>
    </source>
</evidence>
<dbReference type="GeneID" id="8048347"/>
<sequence>MLFTLSILFPLLFNSIFAIEITQNRVDQGTINTKIGDITIDSGAYWSIIDNSISSFIGDLNIKTNAGLYISSTISDLPLLVLLNSGSASITNNGIISLDSRSSTQGSSQYNLVGESFLNNGEFYLAASGVIPMTMGITGKSWNNNGLIVAYQNQRKSGSVRFGVIGQTIINKGQICLINQVLQQTSKIDGSGCITTKENSSIYISNVLDPQSVSSEQNYYLADDKSSIIVEAVGFNSQNFNVFGFGNGNKIGLTLSLKFGAGSGNSGSAYSYDSNTGILSLTSGLFGQKFNIGPGYNSSLFSIVTDDSDGIPSVDNGAVTYSGPVPNQKSLPSACNVECKQIPDVPDNGPSSSSSSSSGVITTTTSTSTDTTIDTASVSSTSNEESSASESPNNSASNELSTTFEVSQTIGTSEPSASESSEIDISGTTDPDTATSSGNDNSNSLSTFSSNTNSDTISSETGSVSSYSTPSSGDSSEVSSLATGTLPDTITGSQESSTSGFTSGVIESSGVSDNSNSVATTATTPNSVDVNTQSNTDNTVTSAITTDTGVNTPITTGTGSGSDNNGVLPTDSNVNSNETDNISTLTTSSTTLISVVSSSQPIAEESTLPSSFASGIPGEVIPNANGSSKLSINLSFIISGCAIILGLFM</sequence>
<dbReference type="HOGENOM" id="CLU_006199_2_0_1"/>
<feature type="region of interest" description="Disordered" evidence="6">
    <location>
        <begin position="340"/>
        <end position="583"/>
    </location>
</feature>
<feature type="compositionally biased region" description="Polar residues" evidence="6">
    <location>
        <begin position="478"/>
        <end position="554"/>
    </location>
</feature>
<dbReference type="Pfam" id="PF11765">
    <property type="entry name" value="Hyphal_reg_CWP"/>
    <property type="match status" value="1"/>
</dbReference>
<protein>
    <submittedName>
        <fullName evidence="10">Cell wall protein, putative</fullName>
    </submittedName>
</protein>
<keyword evidence="2" id="KW-0134">Cell wall</keyword>
<dbReference type="VEuPathDB" id="FungiDB:CD36_50710"/>
<feature type="compositionally biased region" description="Low complexity" evidence="6">
    <location>
        <begin position="441"/>
        <end position="477"/>
    </location>
</feature>
<dbReference type="GO" id="GO:0009277">
    <property type="term" value="C:fungal-type cell wall"/>
    <property type="evidence" value="ECO:0007669"/>
    <property type="project" value="UniProtKB-ARBA"/>
</dbReference>
<evidence type="ECO:0000256" key="1">
    <source>
        <dbReference type="ARBA" id="ARBA00004191"/>
    </source>
</evidence>
<feature type="chain" id="PRO_5002893886" evidence="7">
    <location>
        <begin position="19"/>
        <end position="649"/>
    </location>
</feature>
<feature type="compositionally biased region" description="Polar residues" evidence="6">
    <location>
        <begin position="563"/>
        <end position="581"/>
    </location>
</feature>
<dbReference type="InterPro" id="IPR021031">
    <property type="entry name" value="Hyphal-reg_cell_wall_N"/>
</dbReference>
<dbReference type="Proteomes" id="UP000002605">
    <property type="component" value="Chromosome 5"/>
</dbReference>
<evidence type="ECO:0000259" key="8">
    <source>
        <dbReference type="Pfam" id="PF11765"/>
    </source>
</evidence>
<keyword evidence="4 7" id="KW-0732">Signal</keyword>
<feature type="compositionally biased region" description="Polar residues" evidence="6">
    <location>
        <begin position="426"/>
        <end position="440"/>
    </location>
</feature>
<name>B9WH12_CANDC</name>
<proteinExistence type="predicted"/>
<evidence type="ECO:0000256" key="4">
    <source>
        <dbReference type="ARBA" id="ARBA00022729"/>
    </source>
</evidence>
<evidence type="ECO:0000256" key="2">
    <source>
        <dbReference type="ARBA" id="ARBA00022512"/>
    </source>
</evidence>
<dbReference type="RefSeq" id="XP_002420375.1">
    <property type="nucleotide sequence ID" value="XM_002420330.1"/>
</dbReference>
<feature type="compositionally biased region" description="Polar residues" evidence="6">
    <location>
        <begin position="402"/>
        <end position="420"/>
    </location>
</feature>
<dbReference type="AlphaFoldDB" id="B9WH12"/>
<evidence type="ECO:0000313" key="10">
    <source>
        <dbReference type="EMBL" id="CAX41453.1"/>
    </source>
</evidence>
<comment type="subcellular location">
    <subcellularLocation>
        <location evidence="1">Secreted</location>
        <location evidence="1">Cell wall</location>
    </subcellularLocation>
</comment>
<evidence type="ECO:0000256" key="3">
    <source>
        <dbReference type="ARBA" id="ARBA00022525"/>
    </source>
</evidence>
<keyword evidence="3" id="KW-0964">Secreted</keyword>
<dbReference type="CGD" id="CAL0000171777">
    <property type="gene designation" value="Cd36_50710"/>
</dbReference>
<dbReference type="KEGG" id="cdu:CD36_50710"/>
<evidence type="ECO:0000256" key="7">
    <source>
        <dbReference type="SAM" id="SignalP"/>
    </source>
</evidence>
<evidence type="ECO:0000313" key="9">
    <source>
        <dbReference type="CGD" id="CAL0000171777"/>
    </source>
</evidence>
<dbReference type="EMBL" id="FM992692">
    <property type="protein sequence ID" value="CAX41453.1"/>
    <property type="molecule type" value="Genomic_DNA"/>
</dbReference>
<evidence type="ECO:0000256" key="5">
    <source>
        <dbReference type="ARBA" id="ARBA00023180"/>
    </source>
</evidence>
<organism evidence="10 11">
    <name type="scientific">Candida dubliniensis (strain CD36 / ATCC MYA-646 / CBS 7987 / NCPF 3949 / NRRL Y-17841)</name>
    <name type="common">Yeast</name>
    <dbReference type="NCBI Taxonomy" id="573826"/>
    <lineage>
        <taxon>Eukaryota</taxon>
        <taxon>Fungi</taxon>
        <taxon>Dikarya</taxon>
        <taxon>Ascomycota</taxon>
        <taxon>Saccharomycotina</taxon>
        <taxon>Pichiomycetes</taxon>
        <taxon>Debaryomycetaceae</taxon>
        <taxon>Candida/Lodderomyces clade</taxon>
        <taxon>Candida</taxon>
    </lineage>
</organism>
<dbReference type="OrthoDB" id="4022214at2759"/>
<gene>
    <name evidence="9" type="ordered locus">Cd36_50710</name>
    <name evidence="10" type="ORF">CD36_50710</name>
</gene>
<feature type="signal peptide" evidence="7">
    <location>
        <begin position="1"/>
        <end position="18"/>
    </location>
</feature>
<keyword evidence="5" id="KW-0325">Glycoprotein</keyword>